<feature type="transmembrane region" description="Helical" evidence="1">
    <location>
        <begin position="241"/>
        <end position="259"/>
    </location>
</feature>
<comment type="caution">
    <text evidence="2">The sequence shown here is derived from an EMBL/GenBank/DDBJ whole genome shotgun (WGS) entry which is preliminary data.</text>
</comment>
<dbReference type="EMBL" id="MCFI01000008">
    <property type="protein sequence ID" value="ORY83159.1"/>
    <property type="molecule type" value="Genomic_DNA"/>
</dbReference>
<dbReference type="RefSeq" id="XP_040725740.1">
    <property type="nucleotide sequence ID" value="XM_040869197.1"/>
</dbReference>
<sequence>MGSISPGSSAAHAILVPEVESHMLKRSVTAASGAPPIHTLEWLPFYRRPFGEYICDTLPSNLLVFHLVATGFITGILDATTFVEFGTFTSNQTGNTVLLGVLALGLGDQQYKNRLVDTAVSLSSFLIAAFICGQIANHIHPGHGRARWWILMSSFYQTATILITAGLLFGKAITTGRQWSWLVILLLASSSGSQVAMARQFSIPEIPTAMLTSPLVDLVTDPHLFSTSFHKAHDNPRSRRVSYIVALVVGVFLGAGIHKHAGPEVVILIAGCMKLVILLSFLVTASEAEHEERARAEREQVEATVQAASP</sequence>
<keyword evidence="1" id="KW-0472">Membrane</keyword>
<feature type="transmembrane region" description="Helical" evidence="1">
    <location>
        <begin position="265"/>
        <end position="285"/>
    </location>
</feature>
<dbReference type="Pfam" id="PF06912">
    <property type="entry name" value="DUF1275"/>
    <property type="match status" value="1"/>
</dbReference>
<organism evidence="2 3">
    <name type="scientific">Protomyces lactucae-debilis</name>
    <dbReference type="NCBI Taxonomy" id="2754530"/>
    <lineage>
        <taxon>Eukaryota</taxon>
        <taxon>Fungi</taxon>
        <taxon>Dikarya</taxon>
        <taxon>Ascomycota</taxon>
        <taxon>Taphrinomycotina</taxon>
        <taxon>Taphrinomycetes</taxon>
        <taxon>Taphrinales</taxon>
        <taxon>Protomycetaceae</taxon>
        <taxon>Protomyces</taxon>
    </lineage>
</organism>
<dbReference type="OrthoDB" id="5223589at2759"/>
<feature type="transmembrane region" description="Helical" evidence="1">
    <location>
        <begin position="148"/>
        <end position="169"/>
    </location>
</feature>
<accession>A0A1Y2FGV1</accession>
<evidence type="ECO:0000313" key="2">
    <source>
        <dbReference type="EMBL" id="ORY83159.1"/>
    </source>
</evidence>
<evidence type="ECO:0000256" key="1">
    <source>
        <dbReference type="SAM" id="Phobius"/>
    </source>
</evidence>
<dbReference type="GeneID" id="63785796"/>
<dbReference type="PANTHER" id="PTHR37488:SF2">
    <property type="entry name" value="DUF1275 DOMAIN-CONTAINING PROTEIN"/>
    <property type="match status" value="1"/>
</dbReference>
<reference evidence="2 3" key="1">
    <citation type="submission" date="2016-07" db="EMBL/GenBank/DDBJ databases">
        <title>Pervasive Adenine N6-methylation of Active Genes in Fungi.</title>
        <authorList>
            <consortium name="DOE Joint Genome Institute"/>
            <person name="Mondo S.J."/>
            <person name="Dannebaum R.O."/>
            <person name="Kuo R.C."/>
            <person name="Labutti K."/>
            <person name="Haridas S."/>
            <person name="Kuo A."/>
            <person name="Salamov A."/>
            <person name="Ahrendt S.R."/>
            <person name="Lipzen A."/>
            <person name="Sullivan W."/>
            <person name="Andreopoulos W.B."/>
            <person name="Clum A."/>
            <person name="Lindquist E."/>
            <person name="Daum C."/>
            <person name="Ramamoorthy G.K."/>
            <person name="Gryganskyi A."/>
            <person name="Culley D."/>
            <person name="Magnuson J.K."/>
            <person name="James T.Y."/>
            <person name="O'Malley M.A."/>
            <person name="Stajich J.E."/>
            <person name="Spatafora J.W."/>
            <person name="Visel A."/>
            <person name="Grigoriev I.V."/>
        </authorList>
    </citation>
    <scope>NUCLEOTIDE SEQUENCE [LARGE SCALE GENOMIC DNA]</scope>
    <source>
        <strain evidence="2 3">12-1054</strain>
    </source>
</reference>
<evidence type="ECO:0000313" key="3">
    <source>
        <dbReference type="Proteomes" id="UP000193685"/>
    </source>
</evidence>
<gene>
    <name evidence="2" type="ORF">BCR37DRAFT_379146</name>
</gene>
<evidence type="ECO:0008006" key="4">
    <source>
        <dbReference type="Google" id="ProtNLM"/>
    </source>
</evidence>
<name>A0A1Y2FGV1_PROLT</name>
<dbReference type="Proteomes" id="UP000193685">
    <property type="component" value="Unassembled WGS sequence"/>
</dbReference>
<keyword evidence="3" id="KW-1185">Reference proteome</keyword>
<dbReference type="AlphaFoldDB" id="A0A1Y2FGV1"/>
<proteinExistence type="predicted"/>
<protein>
    <recommendedName>
        <fullName evidence="4">DUF1275 domain protein</fullName>
    </recommendedName>
</protein>
<feature type="transmembrane region" description="Helical" evidence="1">
    <location>
        <begin position="115"/>
        <end position="136"/>
    </location>
</feature>
<keyword evidence="1" id="KW-1133">Transmembrane helix</keyword>
<dbReference type="PANTHER" id="PTHR37488">
    <property type="entry name" value="DUF1275 DOMAIN-CONTAINING PROTEIN"/>
    <property type="match status" value="1"/>
</dbReference>
<dbReference type="InterPro" id="IPR010699">
    <property type="entry name" value="DUF1275"/>
</dbReference>
<dbReference type="STRING" id="56484.A0A1Y2FGV1"/>
<keyword evidence="1" id="KW-0812">Transmembrane</keyword>
<dbReference type="OMA" id="TTVWCEL"/>